<organism evidence="1 2">
    <name type="scientific">Parelaphostrongylus tenuis</name>
    <name type="common">Meningeal worm</name>
    <dbReference type="NCBI Taxonomy" id="148309"/>
    <lineage>
        <taxon>Eukaryota</taxon>
        <taxon>Metazoa</taxon>
        <taxon>Ecdysozoa</taxon>
        <taxon>Nematoda</taxon>
        <taxon>Chromadorea</taxon>
        <taxon>Rhabditida</taxon>
        <taxon>Rhabditina</taxon>
        <taxon>Rhabditomorpha</taxon>
        <taxon>Strongyloidea</taxon>
        <taxon>Metastrongylidae</taxon>
        <taxon>Parelaphostrongylus</taxon>
    </lineage>
</organism>
<evidence type="ECO:0000313" key="1">
    <source>
        <dbReference type="EMBL" id="KAJ1350922.1"/>
    </source>
</evidence>
<protein>
    <submittedName>
        <fullName evidence="1">Uncharacterized protein</fullName>
    </submittedName>
</protein>
<dbReference type="AlphaFoldDB" id="A0AAD5QH84"/>
<evidence type="ECO:0000313" key="2">
    <source>
        <dbReference type="Proteomes" id="UP001196413"/>
    </source>
</evidence>
<keyword evidence="2" id="KW-1185">Reference proteome</keyword>
<comment type="caution">
    <text evidence="1">The sequence shown here is derived from an EMBL/GenBank/DDBJ whole genome shotgun (WGS) entry which is preliminary data.</text>
</comment>
<accession>A0AAD5QH84</accession>
<name>A0AAD5QH84_PARTN</name>
<proteinExistence type="predicted"/>
<gene>
    <name evidence="1" type="ORF">KIN20_006840</name>
</gene>
<dbReference type="EMBL" id="JAHQIW010000966">
    <property type="protein sequence ID" value="KAJ1350922.1"/>
    <property type="molecule type" value="Genomic_DNA"/>
</dbReference>
<sequence>MSVKCVICSTHMIFLEGGQITEPVACQFTHDREQRITVKQNFNRCLAGFPIEVKHQSFIARVTTSLFIAISRIVSDMTDLP</sequence>
<dbReference type="Proteomes" id="UP001196413">
    <property type="component" value="Unassembled WGS sequence"/>
</dbReference>
<reference evidence="1" key="1">
    <citation type="submission" date="2021-06" db="EMBL/GenBank/DDBJ databases">
        <title>Parelaphostrongylus tenuis whole genome reference sequence.</title>
        <authorList>
            <person name="Garwood T.J."/>
            <person name="Larsen P.A."/>
            <person name="Fountain-Jones N.M."/>
            <person name="Garbe J.R."/>
            <person name="Macchietto M.G."/>
            <person name="Kania S.A."/>
            <person name="Gerhold R.W."/>
            <person name="Richards J.E."/>
            <person name="Wolf T.M."/>
        </authorList>
    </citation>
    <scope>NUCLEOTIDE SEQUENCE</scope>
    <source>
        <strain evidence="1">MNPRO001-30</strain>
        <tissue evidence="1">Meninges</tissue>
    </source>
</reference>